<dbReference type="GO" id="GO:0043531">
    <property type="term" value="F:ADP binding"/>
    <property type="evidence" value="ECO:0007669"/>
    <property type="project" value="InterPro"/>
</dbReference>
<evidence type="ECO:0000256" key="6">
    <source>
        <dbReference type="ARBA" id="ARBA00022840"/>
    </source>
</evidence>
<dbReference type="EMBL" id="OX459125">
    <property type="protein sequence ID" value="CAI9115703.1"/>
    <property type="molecule type" value="Genomic_DNA"/>
</dbReference>
<dbReference type="GO" id="GO:0051607">
    <property type="term" value="P:defense response to virus"/>
    <property type="evidence" value="ECO:0007669"/>
    <property type="project" value="UniProtKB-ARBA"/>
</dbReference>
<feature type="domain" description="Disease resistance protein winged helix" evidence="9">
    <location>
        <begin position="419"/>
        <end position="489"/>
    </location>
</feature>
<dbReference type="InterPro" id="IPR055414">
    <property type="entry name" value="LRR_R13L4/SHOC2-like"/>
</dbReference>
<dbReference type="Pfam" id="PF00931">
    <property type="entry name" value="NB-ARC"/>
    <property type="match status" value="1"/>
</dbReference>
<name>A0AAV1E7Q9_OLDCO</name>
<dbReference type="Gene3D" id="1.20.5.4130">
    <property type="match status" value="1"/>
</dbReference>
<dbReference type="FunFam" id="3.40.50.300:FF:001091">
    <property type="entry name" value="Probable disease resistance protein At1g61300"/>
    <property type="match status" value="1"/>
</dbReference>
<dbReference type="InterPro" id="IPR038005">
    <property type="entry name" value="RX-like_CC"/>
</dbReference>
<dbReference type="GO" id="GO:0098542">
    <property type="term" value="P:defense response to other organism"/>
    <property type="evidence" value="ECO:0007669"/>
    <property type="project" value="TreeGrafter"/>
</dbReference>
<evidence type="ECO:0000256" key="4">
    <source>
        <dbReference type="ARBA" id="ARBA00022741"/>
    </source>
</evidence>
<dbReference type="InterPro" id="IPR058922">
    <property type="entry name" value="WHD_DRP"/>
</dbReference>
<proteinExistence type="inferred from homology"/>
<evidence type="ECO:0000259" key="7">
    <source>
        <dbReference type="Pfam" id="PF00931"/>
    </source>
</evidence>
<keyword evidence="5" id="KW-0611">Plant defense</keyword>
<evidence type="ECO:0000256" key="5">
    <source>
        <dbReference type="ARBA" id="ARBA00022821"/>
    </source>
</evidence>
<dbReference type="InterPro" id="IPR027417">
    <property type="entry name" value="P-loop_NTPase"/>
</dbReference>
<protein>
    <submittedName>
        <fullName evidence="11">OLC1v1016682C2</fullName>
    </submittedName>
</protein>
<keyword evidence="2" id="KW-0433">Leucine-rich repeat</keyword>
<feature type="domain" description="Disease resistance N-terminal" evidence="8">
    <location>
        <begin position="7"/>
        <end position="92"/>
    </location>
</feature>
<dbReference type="Gene3D" id="1.10.10.10">
    <property type="entry name" value="Winged helix-like DNA-binding domain superfamily/Winged helix DNA-binding domain"/>
    <property type="match status" value="1"/>
</dbReference>
<dbReference type="InterPro" id="IPR041118">
    <property type="entry name" value="Rx_N"/>
</dbReference>
<dbReference type="Gene3D" id="3.40.50.300">
    <property type="entry name" value="P-loop containing nucleotide triphosphate hydrolases"/>
    <property type="match status" value="1"/>
</dbReference>
<dbReference type="GO" id="GO:0005524">
    <property type="term" value="F:ATP binding"/>
    <property type="evidence" value="ECO:0007669"/>
    <property type="project" value="UniProtKB-KW"/>
</dbReference>
<evidence type="ECO:0000256" key="3">
    <source>
        <dbReference type="ARBA" id="ARBA00022737"/>
    </source>
</evidence>
<keyword evidence="12" id="KW-1185">Reference proteome</keyword>
<dbReference type="FunFam" id="1.10.10.10:FF:000322">
    <property type="entry name" value="Probable disease resistance protein At1g63360"/>
    <property type="match status" value="1"/>
</dbReference>
<dbReference type="InterPro" id="IPR042197">
    <property type="entry name" value="Apaf_helical"/>
</dbReference>
<accession>A0AAV1E7Q9</accession>
<dbReference type="InterPro" id="IPR032675">
    <property type="entry name" value="LRR_dom_sf"/>
</dbReference>
<dbReference type="InterPro" id="IPR002182">
    <property type="entry name" value="NB-ARC"/>
</dbReference>
<dbReference type="Pfam" id="PF23559">
    <property type="entry name" value="WHD_DRP"/>
    <property type="match status" value="1"/>
</dbReference>
<evidence type="ECO:0000259" key="8">
    <source>
        <dbReference type="Pfam" id="PF18052"/>
    </source>
</evidence>
<evidence type="ECO:0000313" key="12">
    <source>
        <dbReference type="Proteomes" id="UP001161247"/>
    </source>
</evidence>
<dbReference type="Pfam" id="PF18052">
    <property type="entry name" value="Rx_N"/>
    <property type="match status" value="1"/>
</dbReference>
<dbReference type="Proteomes" id="UP001161247">
    <property type="component" value="Chromosome 8"/>
</dbReference>
<organism evidence="11 12">
    <name type="scientific">Oldenlandia corymbosa var. corymbosa</name>
    <dbReference type="NCBI Taxonomy" id="529605"/>
    <lineage>
        <taxon>Eukaryota</taxon>
        <taxon>Viridiplantae</taxon>
        <taxon>Streptophyta</taxon>
        <taxon>Embryophyta</taxon>
        <taxon>Tracheophyta</taxon>
        <taxon>Spermatophyta</taxon>
        <taxon>Magnoliopsida</taxon>
        <taxon>eudicotyledons</taxon>
        <taxon>Gunneridae</taxon>
        <taxon>Pentapetalae</taxon>
        <taxon>asterids</taxon>
        <taxon>lamiids</taxon>
        <taxon>Gentianales</taxon>
        <taxon>Rubiaceae</taxon>
        <taxon>Rubioideae</taxon>
        <taxon>Spermacoceae</taxon>
        <taxon>Hedyotis-Oldenlandia complex</taxon>
        <taxon>Oldenlandia</taxon>
    </lineage>
</organism>
<gene>
    <name evidence="11" type="ORF">OLC1_LOCUS22173</name>
</gene>
<feature type="domain" description="Disease resistance R13L4/SHOC-2-like LRR" evidence="10">
    <location>
        <begin position="542"/>
        <end position="783"/>
    </location>
</feature>
<comment type="similarity">
    <text evidence="1">Belongs to the disease resistance NB-LRR family.</text>
</comment>
<evidence type="ECO:0000256" key="2">
    <source>
        <dbReference type="ARBA" id="ARBA00022614"/>
    </source>
</evidence>
<keyword evidence="4" id="KW-0547">Nucleotide-binding</keyword>
<evidence type="ECO:0000313" key="11">
    <source>
        <dbReference type="EMBL" id="CAI9115703.1"/>
    </source>
</evidence>
<dbReference type="AlphaFoldDB" id="A0AAV1E7Q9"/>
<dbReference type="SUPFAM" id="SSF52058">
    <property type="entry name" value="L domain-like"/>
    <property type="match status" value="1"/>
</dbReference>
<dbReference type="PRINTS" id="PR00364">
    <property type="entry name" value="DISEASERSIST"/>
</dbReference>
<dbReference type="PANTHER" id="PTHR23155">
    <property type="entry name" value="DISEASE RESISTANCE PROTEIN RP"/>
    <property type="match status" value="1"/>
</dbReference>
<sequence length="893" mass="102610">MSVPDAAVNFLLNNLTQIVVHNYGLIRDIKPNIDALHKELESLSAVMSDFEKYNHDINYVKHTVREIRRVIGQAEDAVETYLLQAAVKNSRGWVQNFFGQFTDPMMLWDVGNQINTISAEIKKINEENVKNSFAALQYEATNHLNLPAKSKEAPKVEEDHVIGFDDAADEVERLLTGSPEKLEIVSIVGMLGLGKTTLARKVFKDPDVDYEFMIRAFVYVSKEFDRKDIFLEILKSFTQVSEEVKNMTGDELEKYVYKQLEGKQYLVVLDDVWEKEDWDEFKRAFPDNKKRCRVLITTRNDQVADYANPKVPPYRLDFLSLPASRELLAWRVFNEKSCPKEVLDYEIEIARKCDGLPLAVVVIAGIIWNHREKVSWWKDVADSVKNYIARDQKHATSVIELMYKHLPNYLKPCFLYLGVFREDFEIPVWKLIRLWIAEGLIQPEGNENLEDLAEVYLDELVDRNLVMVGQRRSNGKIKTCRMHDTLREFCKNEAAEENLFQEIKKGHLSPALTESPLDARRLCLNNADIIEYMSQNPSGKCVRSFLTFVKEETTVEPKLVSCLPKTFKLLRVLEIQSLTFTRFPVDLGNLILLKYIAISSKFPSLPASMSHLWCLQTLIVQTTNSNLDIKADIWKMSQFRHLHTNASTILPLPQPREKKTKEESLAEENLQTLSTISPESCTKEVFDRAPNLKKLGISGDLTKLIKVDGESTLFEHLRRLESLENLKLLNEDVSFKLSCLPSDKSFPKHLKKLTLMNTLLAWKEMSTLGKLEYLEVLKLKEYAFEGKCWDTEKGGFCRLKHLYIGRMDLVVWEEASVDHFPVLNSLELNGCDKLSTFPHRLADIPSFQLVVLHCTNTAVASLARKLQVVKLNQGKKAGNKKNNFKLSIYPPEH</sequence>
<dbReference type="SUPFAM" id="SSF52540">
    <property type="entry name" value="P-loop containing nucleoside triphosphate hydrolases"/>
    <property type="match status" value="1"/>
</dbReference>
<feature type="domain" description="NB-ARC" evidence="7">
    <location>
        <begin position="169"/>
        <end position="337"/>
    </location>
</feature>
<dbReference type="Gene3D" id="1.10.8.430">
    <property type="entry name" value="Helical domain of apoptotic protease-activating factors"/>
    <property type="match status" value="1"/>
</dbReference>
<keyword evidence="3" id="KW-0677">Repeat</keyword>
<evidence type="ECO:0000259" key="10">
    <source>
        <dbReference type="Pfam" id="PF23598"/>
    </source>
</evidence>
<dbReference type="PANTHER" id="PTHR23155:SF1193">
    <property type="entry name" value="DISEASE RESISTANCE PROTEIN RPP13-RELATED"/>
    <property type="match status" value="1"/>
</dbReference>
<keyword evidence="6" id="KW-0067">ATP-binding</keyword>
<evidence type="ECO:0000256" key="1">
    <source>
        <dbReference type="ARBA" id="ARBA00008894"/>
    </source>
</evidence>
<dbReference type="InterPro" id="IPR044974">
    <property type="entry name" value="Disease_R_plants"/>
</dbReference>
<dbReference type="InterPro" id="IPR036388">
    <property type="entry name" value="WH-like_DNA-bd_sf"/>
</dbReference>
<dbReference type="Gene3D" id="3.80.10.10">
    <property type="entry name" value="Ribonuclease Inhibitor"/>
    <property type="match status" value="1"/>
</dbReference>
<reference evidence="11" key="1">
    <citation type="submission" date="2023-03" db="EMBL/GenBank/DDBJ databases">
        <authorList>
            <person name="Julca I."/>
        </authorList>
    </citation>
    <scope>NUCLEOTIDE SEQUENCE</scope>
</reference>
<evidence type="ECO:0000259" key="9">
    <source>
        <dbReference type="Pfam" id="PF23559"/>
    </source>
</evidence>
<dbReference type="CDD" id="cd14798">
    <property type="entry name" value="RX-CC_like"/>
    <property type="match status" value="1"/>
</dbReference>
<dbReference type="Pfam" id="PF23598">
    <property type="entry name" value="LRR_14"/>
    <property type="match status" value="1"/>
</dbReference>